<gene>
    <name evidence="1" type="ORF">ACZ87_02467</name>
</gene>
<name>A0A328TKU9_9GAMM</name>
<protein>
    <recommendedName>
        <fullName evidence="3">Protein ytfJ</fullName>
    </recommendedName>
</protein>
<dbReference type="Pfam" id="PF09695">
    <property type="entry name" value="YtfJ_HI0045"/>
    <property type="match status" value="1"/>
</dbReference>
<keyword evidence="2" id="KW-1185">Reference proteome</keyword>
<evidence type="ECO:0000313" key="1">
    <source>
        <dbReference type="EMBL" id="RAP70730.1"/>
    </source>
</evidence>
<evidence type="ECO:0008006" key="3">
    <source>
        <dbReference type="Google" id="ProtNLM"/>
    </source>
</evidence>
<evidence type="ECO:0000313" key="2">
    <source>
        <dbReference type="Proteomes" id="UP000244334"/>
    </source>
</evidence>
<sequence>MESGSLAIIVLDKQGKVRFATEGALMKDEVKQVMTLLQELLH</sequence>
<dbReference type="InterPro" id="IPR006513">
    <property type="entry name" value="YtfJ_HI0045"/>
</dbReference>
<accession>A0A328TKU9</accession>
<dbReference type="AlphaFoldDB" id="A0A328TKU9"/>
<dbReference type="RefSeq" id="WP_245166675.1">
    <property type="nucleotide sequence ID" value="NZ_LJAM02000274.1"/>
</dbReference>
<reference evidence="1" key="1">
    <citation type="submission" date="2018-04" db="EMBL/GenBank/DDBJ databases">
        <title>Genomes of the Obligate Erwinia dacicola and Facultative Enterobacter sp. OLF Endosymbionts of the Olive Fruit fly, Bactrocera oleae.</title>
        <authorList>
            <person name="Estes A.M."/>
            <person name="Hearn D.J."/>
            <person name="Agarwal S."/>
            <person name="Pierson E.A."/>
            <person name="Dunning-Hotopp J.C."/>
        </authorList>
    </citation>
    <scope>NUCLEOTIDE SEQUENCE [LARGE SCALE GENOMIC DNA]</scope>
    <source>
        <strain evidence="1">Oroville</strain>
    </source>
</reference>
<organism evidence="1 2">
    <name type="scientific">Candidatus Erwinia dacicola</name>
    <dbReference type="NCBI Taxonomy" id="252393"/>
    <lineage>
        <taxon>Bacteria</taxon>
        <taxon>Pseudomonadati</taxon>
        <taxon>Pseudomonadota</taxon>
        <taxon>Gammaproteobacteria</taxon>
        <taxon>Enterobacterales</taxon>
        <taxon>Erwiniaceae</taxon>
        <taxon>Erwinia</taxon>
    </lineage>
</organism>
<dbReference type="Proteomes" id="UP000244334">
    <property type="component" value="Unassembled WGS sequence"/>
</dbReference>
<comment type="caution">
    <text evidence="1">The sequence shown here is derived from an EMBL/GenBank/DDBJ whole genome shotgun (WGS) entry which is preliminary data.</text>
</comment>
<proteinExistence type="predicted"/>
<dbReference type="EMBL" id="LJAM02000274">
    <property type="protein sequence ID" value="RAP70730.1"/>
    <property type="molecule type" value="Genomic_DNA"/>
</dbReference>